<feature type="compositionally biased region" description="Polar residues" evidence="1">
    <location>
        <begin position="37"/>
        <end position="72"/>
    </location>
</feature>
<dbReference type="EnsemblPlants" id="evm.model.03.499">
    <property type="protein sequence ID" value="cds.evm.model.03.499"/>
    <property type="gene ID" value="evm.TU.03.499"/>
</dbReference>
<protein>
    <submittedName>
        <fullName evidence="2">Uncharacterized protein</fullName>
    </submittedName>
</protein>
<accession>A0A803P9A2</accession>
<reference evidence="2" key="1">
    <citation type="submission" date="2018-11" db="EMBL/GenBank/DDBJ databases">
        <authorList>
            <person name="Grassa J C."/>
        </authorList>
    </citation>
    <scope>NUCLEOTIDE SEQUENCE [LARGE SCALE GENOMIC DNA]</scope>
</reference>
<dbReference type="EMBL" id="UZAU01000261">
    <property type="status" value="NOT_ANNOTATED_CDS"/>
    <property type="molecule type" value="Genomic_DNA"/>
</dbReference>
<evidence type="ECO:0000256" key="1">
    <source>
        <dbReference type="SAM" id="MobiDB-lite"/>
    </source>
</evidence>
<keyword evidence="3" id="KW-1185">Reference proteome</keyword>
<name>A0A803P9A2_CANSA</name>
<feature type="region of interest" description="Disordered" evidence="1">
    <location>
        <begin position="26"/>
        <end position="86"/>
    </location>
</feature>
<reference evidence="2" key="2">
    <citation type="submission" date="2021-03" db="UniProtKB">
        <authorList>
            <consortium name="EnsemblPlants"/>
        </authorList>
    </citation>
    <scope>IDENTIFICATION</scope>
</reference>
<evidence type="ECO:0000313" key="3">
    <source>
        <dbReference type="Proteomes" id="UP000596661"/>
    </source>
</evidence>
<evidence type="ECO:0000313" key="2">
    <source>
        <dbReference type="EnsemblPlants" id="cds.evm.model.03.499"/>
    </source>
</evidence>
<dbReference type="Proteomes" id="UP000596661">
    <property type="component" value="Chromosome 3"/>
</dbReference>
<dbReference type="Gramene" id="evm.model.03.499">
    <property type="protein sequence ID" value="cds.evm.model.03.499"/>
    <property type="gene ID" value="evm.TU.03.499"/>
</dbReference>
<dbReference type="AlphaFoldDB" id="A0A803P9A2"/>
<sequence>MMHPSPLGSQLQSYLLGSIYRRRKVSRARNQEEENNDSSQITQPWKLNSTYDNGASTWQSSGLRISPSSIANDQDGYCRGNRKLRL</sequence>
<organism evidence="2 3">
    <name type="scientific">Cannabis sativa</name>
    <name type="common">Hemp</name>
    <name type="synonym">Marijuana</name>
    <dbReference type="NCBI Taxonomy" id="3483"/>
    <lineage>
        <taxon>Eukaryota</taxon>
        <taxon>Viridiplantae</taxon>
        <taxon>Streptophyta</taxon>
        <taxon>Embryophyta</taxon>
        <taxon>Tracheophyta</taxon>
        <taxon>Spermatophyta</taxon>
        <taxon>Magnoliopsida</taxon>
        <taxon>eudicotyledons</taxon>
        <taxon>Gunneridae</taxon>
        <taxon>Pentapetalae</taxon>
        <taxon>rosids</taxon>
        <taxon>fabids</taxon>
        <taxon>Rosales</taxon>
        <taxon>Cannabaceae</taxon>
        <taxon>Cannabis</taxon>
    </lineage>
</organism>
<proteinExistence type="predicted"/>